<dbReference type="InterPro" id="IPR003018">
    <property type="entry name" value="GAF"/>
</dbReference>
<dbReference type="Pfam" id="PF01590">
    <property type="entry name" value="GAF"/>
    <property type="match status" value="1"/>
</dbReference>
<sequence>MTAIQPCALLFLVGPDWRVETISLNAGLLEQGKPETLLGRPLTQLIGSNAIHALRNRMAWLSRAGSQIHDFGVRWGRCDVSFDIHARRRGDYFLIEAEPAVEGRLADGIGMVQSLLDRINADDVQDMAGQGLRQLSALTGFNRLTLQSRAGIVIGRCERGSLPPATSEVSGKPCQSARIVADCTSEAVPLLGHLDDALLGETIFPAPSEEELSQLSNQGVRAAMTLPLRIDGEWVGTIEAHHGVARRCGAERRAVAGLFADRLAARMARQGWTP</sequence>
<dbReference type="Gene3D" id="3.30.450.40">
    <property type="match status" value="2"/>
</dbReference>
<dbReference type="SUPFAM" id="SSF55781">
    <property type="entry name" value="GAF domain-like"/>
    <property type="match status" value="1"/>
</dbReference>
<dbReference type="SUPFAM" id="SSF55785">
    <property type="entry name" value="PYP-like sensor domain (PAS domain)"/>
    <property type="match status" value="1"/>
</dbReference>
<keyword evidence="4" id="KW-1185">Reference proteome</keyword>
<feature type="domain" description="GAF" evidence="1">
    <location>
        <begin position="132"/>
        <end position="265"/>
    </location>
</feature>
<dbReference type="Proteomes" id="UP001139410">
    <property type="component" value="Unassembled WGS sequence"/>
</dbReference>
<organism evidence="3 4">
    <name type="scientific">Sphingomonas cremea</name>
    <dbReference type="NCBI Taxonomy" id="2904799"/>
    <lineage>
        <taxon>Bacteria</taxon>
        <taxon>Pseudomonadati</taxon>
        <taxon>Pseudomonadota</taxon>
        <taxon>Alphaproteobacteria</taxon>
        <taxon>Sphingomonadales</taxon>
        <taxon>Sphingomonadaceae</taxon>
        <taxon>Sphingomonas</taxon>
    </lineage>
</organism>
<dbReference type="AlphaFoldDB" id="A0A9X1TV17"/>
<dbReference type="GO" id="GO:0006355">
    <property type="term" value="P:regulation of DNA-templated transcription"/>
    <property type="evidence" value="ECO:0007669"/>
    <property type="project" value="InterPro"/>
</dbReference>
<proteinExistence type="predicted"/>
<dbReference type="EMBL" id="JAKFGM010000001">
    <property type="protein sequence ID" value="MCF2513684.1"/>
    <property type="molecule type" value="Genomic_DNA"/>
</dbReference>
<protein>
    <submittedName>
        <fullName evidence="3">GAF domain-containing protein</fullName>
    </submittedName>
</protein>
<evidence type="ECO:0000313" key="4">
    <source>
        <dbReference type="Proteomes" id="UP001139410"/>
    </source>
</evidence>
<dbReference type="InterPro" id="IPR029016">
    <property type="entry name" value="GAF-like_dom_sf"/>
</dbReference>
<dbReference type="InterPro" id="IPR013654">
    <property type="entry name" value="PAS_2"/>
</dbReference>
<dbReference type="Gene3D" id="3.30.450.20">
    <property type="entry name" value="PAS domain"/>
    <property type="match status" value="2"/>
</dbReference>
<dbReference type="Pfam" id="PF08446">
    <property type="entry name" value="PAS_2"/>
    <property type="match status" value="1"/>
</dbReference>
<evidence type="ECO:0000259" key="2">
    <source>
        <dbReference type="Pfam" id="PF08446"/>
    </source>
</evidence>
<gene>
    <name evidence="3" type="ORF">LVY65_01195</name>
</gene>
<comment type="caution">
    <text evidence="3">The sequence shown here is derived from an EMBL/GenBank/DDBJ whole genome shotgun (WGS) entry which is preliminary data.</text>
</comment>
<dbReference type="InterPro" id="IPR035965">
    <property type="entry name" value="PAS-like_dom_sf"/>
</dbReference>
<evidence type="ECO:0000313" key="3">
    <source>
        <dbReference type="EMBL" id="MCF2513684.1"/>
    </source>
</evidence>
<dbReference type="RefSeq" id="WP_235066185.1">
    <property type="nucleotide sequence ID" value="NZ_JAKFGM010000001.1"/>
</dbReference>
<reference evidence="3" key="1">
    <citation type="submission" date="2022-01" db="EMBL/GenBank/DDBJ databases">
        <authorList>
            <person name="Jo J.-H."/>
            <person name="Im W.-T."/>
        </authorList>
    </citation>
    <scope>NUCLEOTIDE SEQUENCE</scope>
    <source>
        <strain evidence="3">G124</strain>
    </source>
</reference>
<evidence type="ECO:0000259" key="1">
    <source>
        <dbReference type="Pfam" id="PF01590"/>
    </source>
</evidence>
<feature type="domain" description="PAS fold-2" evidence="2">
    <location>
        <begin position="3"/>
        <end position="100"/>
    </location>
</feature>
<accession>A0A9X1TV17</accession>
<name>A0A9X1TV17_9SPHN</name>